<evidence type="ECO:0000256" key="7">
    <source>
        <dbReference type="ARBA" id="ARBA00023239"/>
    </source>
</evidence>
<dbReference type="Gene3D" id="3.90.1680.10">
    <property type="entry name" value="SOS response associated peptidase-like"/>
    <property type="match status" value="1"/>
</dbReference>
<dbReference type="GO" id="GO:0016829">
    <property type="term" value="F:lyase activity"/>
    <property type="evidence" value="ECO:0007669"/>
    <property type="project" value="UniProtKB-KW"/>
</dbReference>
<sequence length="243" mass="27957">MCGRFTRIVPLVSIMTRFAISNQVNEKEYKSSYNVAPGQNINAIINDGRHNRFGQLRWGLIPSWAKDPKIGNKLINARAETIAVKASFRKAFLKRRCLLPADGFYEWKHDSENKKMKTPMRFQLKSGELFALAGIWESWTAPDGHKIFTCAIITTEANELMAPIHNRMPVILRKEDEKFWLDPSNHDREALSKLLIPYPSEEMAAYQVSEDVNSVKNDGPHLIEEVRRDSVDPIQHDEEKDHL</sequence>
<evidence type="ECO:0000256" key="9">
    <source>
        <dbReference type="SAM" id="MobiDB-lite"/>
    </source>
</evidence>
<keyword evidence="7" id="KW-0456">Lyase</keyword>
<proteinExistence type="inferred from homology"/>
<keyword evidence="11" id="KW-1185">Reference proteome</keyword>
<evidence type="ECO:0000313" key="11">
    <source>
        <dbReference type="Proteomes" id="UP000298347"/>
    </source>
</evidence>
<evidence type="ECO:0000256" key="5">
    <source>
        <dbReference type="ARBA" id="ARBA00023124"/>
    </source>
</evidence>
<comment type="similarity">
    <text evidence="1 8">Belongs to the SOS response-associated peptidase family.</text>
</comment>
<feature type="region of interest" description="Disordered" evidence="9">
    <location>
        <begin position="215"/>
        <end position="243"/>
    </location>
</feature>
<dbReference type="GO" id="GO:0106300">
    <property type="term" value="P:protein-DNA covalent cross-linking repair"/>
    <property type="evidence" value="ECO:0007669"/>
    <property type="project" value="InterPro"/>
</dbReference>
<name>A0A4Z0GJ56_9BACL</name>
<dbReference type="InterPro" id="IPR036590">
    <property type="entry name" value="SRAP-like"/>
</dbReference>
<protein>
    <recommendedName>
        <fullName evidence="8">Abasic site processing protein</fullName>
        <ecNumber evidence="8">3.4.-.-</ecNumber>
    </recommendedName>
</protein>
<dbReference type="Proteomes" id="UP000298347">
    <property type="component" value="Unassembled WGS sequence"/>
</dbReference>
<evidence type="ECO:0000313" key="10">
    <source>
        <dbReference type="EMBL" id="TGA95940.1"/>
    </source>
</evidence>
<keyword evidence="6" id="KW-0238">DNA-binding</keyword>
<evidence type="ECO:0000256" key="6">
    <source>
        <dbReference type="ARBA" id="ARBA00023125"/>
    </source>
</evidence>
<dbReference type="AlphaFoldDB" id="A0A4Z0GJ56"/>
<dbReference type="RefSeq" id="WP_135350030.1">
    <property type="nucleotide sequence ID" value="NZ_SRJD01000034.1"/>
</dbReference>
<dbReference type="InterPro" id="IPR003738">
    <property type="entry name" value="SRAP"/>
</dbReference>
<dbReference type="EMBL" id="SRJD01000034">
    <property type="protein sequence ID" value="TGA95940.1"/>
    <property type="molecule type" value="Genomic_DNA"/>
</dbReference>
<evidence type="ECO:0000256" key="4">
    <source>
        <dbReference type="ARBA" id="ARBA00022801"/>
    </source>
</evidence>
<keyword evidence="4 8" id="KW-0378">Hydrolase</keyword>
<dbReference type="GO" id="GO:0006508">
    <property type="term" value="P:proteolysis"/>
    <property type="evidence" value="ECO:0007669"/>
    <property type="project" value="UniProtKB-KW"/>
</dbReference>
<keyword evidence="2 8" id="KW-0645">Protease</keyword>
<feature type="compositionally biased region" description="Basic and acidic residues" evidence="9">
    <location>
        <begin position="218"/>
        <end position="243"/>
    </location>
</feature>
<evidence type="ECO:0000256" key="8">
    <source>
        <dbReference type="RuleBase" id="RU364100"/>
    </source>
</evidence>
<dbReference type="Pfam" id="PF02586">
    <property type="entry name" value="SRAP"/>
    <property type="match status" value="1"/>
</dbReference>
<dbReference type="PANTHER" id="PTHR13604">
    <property type="entry name" value="DC12-RELATED"/>
    <property type="match status" value="1"/>
</dbReference>
<dbReference type="SUPFAM" id="SSF143081">
    <property type="entry name" value="BB1717-like"/>
    <property type="match status" value="1"/>
</dbReference>
<gene>
    <name evidence="10" type="ORF">E4665_17180</name>
</gene>
<keyword evidence="5" id="KW-0190">Covalent protein-DNA linkage</keyword>
<dbReference type="PANTHER" id="PTHR13604:SF0">
    <property type="entry name" value="ABASIC SITE PROCESSING PROTEIN HMCES"/>
    <property type="match status" value="1"/>
</dbReference>
<keyword evidence="3" id="KW-0227">DNA damage</keyword>
<evidence type="ECO:0000256" key="2">
    <source>
        <dbReference type="ARBA" id="ARBA00022670"/>
    </source>
</evidence>
<dbReference type="OrthoDB" id="9782620at2"/>
<reference evidence="10 11" key="1">
    <citation type="journal article" date="2015" name="Int. J. Syst. Evol. Microbiol.">
        <title>Sporolactobacillus shoreae sp. nov. and Sporolactobacillus spathodeae sp. nov., two spore-forming lactic acid bacteria isolated from tree barks in Thailand.</title>
        <authorList>
            <person name="Thamacharoensuk T."/>
            <person name="Kitahara M."/>
            <person name="Ohkuma M."/>
            <person name="Thongchul N."/>
            <person name="Tanasupawat S."/>
        </authorList>
    </citation>
    <scope>NUCLEOTIDE SEQUENCE [LARGE SCALE GENOMIC DNA]</scope>
    <source>
        <strain evidence="10 11">BK92</strain>
    </source>
</reference>
<dbReference type="GO" id="GO:0008233">
    <property type="term" value="F:peptidase activity"/>
    <property type="evidence" value="ECO:0007669"/>
    <property type="project" value="UniProtKB-KW"/>
</dbReference>
<comment type="caution">
    <text evidence="10">The sequence shown here is derived from an EMBL/GenBank/DDBJ whole genome shotgun (WGS) entry which is preliminary data.</text>
</comment>
<dbReference type="EC" id="3.4.-.-" evidence="8"/>
<organism evidence="10 11">
    <name type="scientific">Sporolactobacillus shoreae</name>
    <dbReference type="NCBI Taxonomy" id="1465501"/>
    <lineage>
        <taxon>Bacteria</taxon>
        <taxon>Bacillati</taxon>
        <taxon>Bacillota</taxon>
        <taxon>Bacilli</taxon>
        <taxon>Bacillales</taxon>
        <taxon>Sporolactobacillaceae</taxon>
        <taxon>Sporolactobacillus</taxon>
    </lineage>
</organism>
<evidence type="ECO:0000256" key="3">
    <source>
        <dbReference type="ARBA" id="ARBA00022763"/>
    </source>
</evidence>
<dbReference type="GO" id="GO:0003697">
    <property type="term" value="F:single-stranded DNA binding"/>
    <property type="evidence" value="ECO:0007669"/>
    <property type="project" value="InterPro"/>
</dbReference>
<evidence type="ECO:0000256" key="1">
    <source>
        <dbReference type="ARBA" id="ARBA00008136"/>
    </source>
</evidence>
<accession>A0A4Z0GJ56</accession>